<dbReference type="AlphaFoldDB" id="A0A098E484"/>
<feature type="compositionally biased region" description="Basic and acidic residues" evidence="1">
    <location>
        <begin position="60"/>
        <end position="74"/>
    </location>
</feature>
<dbReference type="EMBL" id="HG970334">
    <property type="status" value="NOT_ANNOTATED_CDS"/>
    <property type="molecule type" value="Genomic_DNA"/>
</dbReference>
<feature type="region of interest" description="Disordered" evidence="1">
    <location>
        <begin position="42"/>
        <end position="74"/>
    </location>
</feature>
<reference evidence="2" key="1">
    <citation type="journal article" date="2007" name="Science">
        <title>The Fusarium graminearum genome reveals a link between localized polymorphism and pathogen specialization.</title>
        <authorList>
            <person name="Cuomo C.A."/>
            <person name="Gueldener U."/>
            <person name="Xu J.-R."/>
            <person name="Trail F."/>
            <person name="Turgeon B.G."/>
            <person name="Di Pietro A."/>
            <person name="Walton J.D."/>
            <person name="Ma L.-J."/>
            <person name="Baker S.E."/>
            <person name="Rep M."/>
            <person name="Adam G."/>
            <person name="Antoniw J."/>
            <person name="Baldwin T."/>
            <person name="Calvo S.E."/>
            <person name="Chang Y.-L."/>
            <person name="DeCaprio D."/>
            <person name="Gale L.R."/>
            <person name="Gnerre S."/>
            <person name="Goswami R.S."/>
            <person name="Hammond-Kosack K."/>
            <person name="Harris L.J."/>
            <person name="Hilburn K."/>
            <person name="Kennell J.C."/>
            <person name="Kroken S."/>
            <person name="Magnuson J.K."/>
            <person name="Mannhaupt G."/>
            <person name="Mauceli E.W."/>
            <person name="Mewes H.-W."/>
            <person name="Mitterbauer R."/>
            <person name="Muehlbauer G."/>
            <person name="Muensterkoetter M."/>
            <person name="Nelson D."/>
            <person name="O'Donnell K."/>
            <person name="Ouellet T."/>
            <person name="Qi W."/>
            <person name="Quesneville H."/>
            <person name="Roncero M.I.G."/>
            <person name="Seong K.-Y."/>
            <person name="Tetko I.V."/>
            <person name="Urban M."/>
            <person name="Waalwijk C."/>
            <person name="Ward T.J."/>
            <person name="Yao J."/>
            <person name="Birren B.W."/>
            <person name="Kistler H.C."/>
        </authorList>
    </citation>
    <scope>NUCLEOTIDE SEQUENCE [LARGE SCALE GENOMIC DNA]</scope>
    <source>
        <strain evidence="2">PH-1 / ATCC MYA-4620 / FGSC 9075 / NRRL 31084</strain>
    </source>
</reference>
<organism evidence="2">
    <name type="scientific">Gibberella zeae (strain ATCC MYA-4620 / CBS 123657 / FGSC 9075 / NRRL 31084 / PH-1)</name>
    <name type="common">Wheat head blight fungus</name>
    <name type="synonym">Fusarium graminearum</name>
    <dbReference type="NCBI Taxonomy" id="229533"/>
    <lineage>
        <taxon>Eukaryota</taxon>
        <taxon>Fungi</taxon>
        <taxon>Dikarya</taxon>
        <taxon>Ascomycota</taxon>
        <taxon>Pezizomycotina</taxon>
        <taxon>Sordariomycetes</taxon>
        <taxon>Hypocreomycetidae</taxon>
        <taxon>Hypocreales</taxon>
        <taxon>Nectriaceae</taxon>
        <taxon>Fusarium</taxon>
    </lineage>
</organism>
<evidence type="ECO:0000313" key="2">
    <source>
        <dbReference type="EnsemblFungi" id="CEF87908"/>
    </source>
</evidence>
<proteinExistence type="predicted"/>
<dbReference type="EnsemblFungi" id="CEF87908">
    <property type="protein sequence ID" value="CEF87908"/>
    <property type="gene ID" value="FGRRES_20265"/>
</dbReference>
<name>A0A098E484_GIBZE</name>
<accession>A0A0E0SN95</accession>
<sequence length="74" mass="8740">MASIEVWCEKMLDAVESLLKDEQRRWYLATLGVQRRWKRVNGEDKRRGEGEGQYLNAEEASGHDMYFEERHGGH</sequence>
<reference evidence="2" key="2">
    <citation type="journal article" date="2010" name="Nature">
        <title>Comparative genomics reveals mobile pathogenicity chromosomes in Fusarium.</title>
        <authorList>
            <person name="Ma L.J."/>
            <person name="van der Does H.C."/>
            <person name="Borkovich K.A."/>
            <person name="Coleman J.J."/>
            <person name="Daboussi M.J."/>
            <person name="Di Pietro A."/>
            <person name="Dufresne M."/>
            <person name="Freitag M."/>
            <person name="Grabherr M."/>
            <person name="Henrissat B."/>
            <person name="Houterman P.M."/>
            <person name="Kang S."/>
            <person name="Shim W.B."/>
            <person name="Woloshuk C."/>
            <person name="Xie X."/>
            <person name="Xu J.R."/>
            <person name="Antoniw J."/>
            <person name="Baker S.E."/>
            <person name="Bluhm B.H."/>
            <person name="Breakspear A."/>
            <person name="Brown D.W."/>
            <person name="Butchko R.A."/>
            <person name="Chapman S."/>
            <person name="Coulson R."/>
            <person name="Coutinho P.M."/>
            <person name="Danchin E.G."/>
            <person name="Diener A."/>
            <person name="Gale L.R."/>
            <person name="Gardiner D.M."/>
            <person name="Goff S."/>
            <person name="Hammond-Kosack K.E."/>
            <person name="Hilburn K."/>
            <person name="Hua-Van A."/>
            <person name="Jonkers W."/>
            <person name="Kazan K."/>
            <person name="Kodira C.D."/>
            <person name="Koehrsen M."/>
            <person name="Kumar L."/>
            <person name="Lee Y.H."/>
            <person name="Li L."/>
            <person name="Manners J.M."/>
            <person name="Miranda-Saavedra D."/>
            <person name="Mukherjee M."/>
            <person name="Park G."/>
            <person name="Park J."/>
            <person name="Park S.Y."/>
            <person name="Proctor R.H."/>
            <person name="Regev A."/>
            <person name="Ruiz-Roldan M.C."/>
            <person name="Sain D."/>
            <person name="Sakthikumar S."/>
            <person name="Sykes S."/>
            <person name="Schwartz D.C."/>
            <person name="Turgeon B.G."/>
            <person name="Wapinski I."/>
            <person name="Yoder O."/>
            <person name="Young S."/>
            <person name="Zeng Q."/>
            <person name="Zhou S."/>
            <person name="Galagan J."/>
            <person name="Cuomo C.A."/>
            <person name="Kistler H.C."/>
            <person name="Rep M."/>
        </authorList>
    </citation>
    <scope>GENOME REANNOTATION</scope>
    <source>
        <strain evidence="2">PH-1 / ATCC MYA-4620 / FGSC 9075 / NRRL 31084</strain>
    </source>
</reference>
<accession>A0A098E484</accession>
<evidence type="ECO:0000256" key="1">
    <source>
        <dbReference type="SAM" id="MobiDB-lite"/>
    </source>
</evidence>
<reference evidence="2" key="3">
    <citation type="submission" date="2017-01" db="UniProtKB">
        <authorList>
            <consortium name="EnsemblFungi"/>
        </authorList>
    </citation>
    <scope>IDENTIFICATION</scope>
    <source>
        <strain evidence="2">PH-1 / ATCC MYA-4620 / FGSC 9075 / NRRL 31084</strain>
    </source>
</reference>
<protein>
    <submittedName>
        <fullName evidence="2">Uncharacterized protein</fullName>
    </submittedName>
</protein>